<dbReference type="PROSITE" id="PS50853">
    <property type="entry name" value="FN3"/>
    <property type="match status" value="1"/>
</dbReference>
<dbReference type="InterPro" id="IPR036116">
    <property type="entry name" value="FN3_sf"/>
</dbReference>
<evidence type="ECO:0000256" key="1">
    <source>
        <dbReference type="SAM" id="MobiDB-lite"/>
    </source>
</evidence>
<sequence>MTTTIIKGRGKGGSNQTRTPVEAPDSIQSIATAKVLIALGEGEFAGGLDGKNIFLGDSSSYTPLQNADGSYNFNNVKYEFRSGTQDQDYIQGFPGIENELQVSYELKQAVPYVRAVSNTQHSALRIRLGWPTLLLQKNNGDKVGTRVEYAIDLSVDGGPYETVVNGAVDDKTTSLYERSHRVNLPKASTGWQLRVRRITPDSTSVNIVDTMRVVAVTEIIDAKLRYVNTALLYVEFDAKQFPNGIPQVVCNPKGRIIRVPDTYDPETRTYSGTWEGVFKWAWTDNPAWIYYDIILNERFGLGQRIDATQIDKWELYRIAQYCDQLVPDGKGGSGTEPRFRCNVYIQDRNDAWTVLRDLSGIFRGMTYWGDNKMYVLADMPRDVWHIYNHASVVEGKFTFADPSETTRNTAALVNWSDPANHYKDTPEPVYDNDLAMRFDYRQLEMTAIGCTRQSEANRRGRWALLTNGIGEVVTFSTGMDVPPVGEVIGVAANELAGRTIGGRVSAVNGRNITLDRAADVKAGNRLFLNLPSGTAQARTVQAVNGNTVTVTTPYSETPEAECNWGVDSDDLFIALFRVTGTRDNNDGTFEVTGTTYNPDIYSAVDTGARLDERPVSVIPPGVQAPPGNIVVDSYSTVNQNIAITTMRVAWDAVQGAVAYEAEWRRDSGNWISVPRTSSLGFEVQGIYSGRYLVRVRAVNASDVSSVWATSPEVNLTGKVGNPPKPVGFIASENVVFGIELNWGFPANTDDTLKTEIQYSLTGTEDDAMLLSDVPYPQRKYQQMGLKAGQIFWYRAQLVDRSGNESGYTEWVRGQASIDVSDITDVILEEIKDSEVFKDLIESAVESSEKLAELSDAIKENADGLAAAVGSNKQTAEAIIGNALAIADVVVRQTAQQGANSATFEELREVIATETEARVTDVTRLEAQTAQNEAGITEVRQALATETEARASAVSQLTAATQAASDKADSAAAVGAQNTASITELSQVVTDLDSSMASRLEELGAQTDKASGSIQNNAIALITSTLAQVNQRNLLSVQYGDNKAGIERVDNVMADASKAVAESLRTLDSSTGGNTANVTDLSKTLADFTQASATQINSLKVTVNGQSAAIIQNSQVSADINNNLNAMYSIKVAVDSNGNQYAAGMGIGVQNTPSGMQTQVLFLADRFAVMTQAGGAVTLPFVIQNGQAIIRDTVIGDGTIGNAKIGSYIQSSTWDGTGNVGWHINKSGYATFNNVTVRGSIYATNGNFSFNGSGNTTVINGNGVTINIPGGGRIVLGTW</sequence>
<gene>
    <name evidence="3" type="ORF">WP5S18C02_29630</name>
</gene>
<evidence type="ECO:0000313" key="4">
    <source>
        <dbReference type="Proteomes" id="UP000515488"/>
    </source>
</evidence>
<evidence type="ECO:0000313" key="3">
    <source>
        <dbReference type="EMBL" id="BBS32757.1"/>
    </source>
</evidence>
<dbReference type="InterPro" id="IPR015406">
    <property type="entry name" value="GpJ_CSF"/>
</dbReference>
<dbReference type="EMBL" id="AP022126">
    <property type="protein sequence ID" value="BBS32757.1"/>
    <property type="molecule type" value="Genomic_DNA"/>
</dbReference>
<dbReference type="Pfam" id="PF13550">
    <property type="entry name" value="Phage-tail_3"/>
    <property type="match status" value="1"/>
</dbReference>
<dbReference type="InterPro" id="IPR003961">
    <property type="entry name" value="FN3_dom"/>
</dbReference>
<dbReference type="CDD" id="cd00063">
    <property type="entry name" value="FN3"/>
    <property type="match status" value="1"/>
</dbReference>
<evidence type="ECO:0000259" key="2">
    <source>
        <dbReference type="PROSITE" id="PS50853"/>
    </source>
</evidence>
<dbReference type="Pfam" id="PF24801">
    <property type="entry name" value="FNIII-A_GpJ"/>
    <property type="match status" value="1"/>
</dbReference>
<accession>A0A6S5JYY1</accession>
<dbReference type="AlphaFoldDB" id="A0A6S5JYY1"/>
<dbReference type="InterPro" id="IPR053171">
    <property type="entry name" value="Viral_Tip_Attach_Protein"/>
</dbReference>
<dbReference type="RefSeq" id="WP_182944938.1">
    <property type="nucleotide sequence ID" value="NZ_AP022126.1"/>
</dbReference>
<name>A0A6S5JYY1_ENTCL</name>
<proteinExistence type="predicted"/>
<reference evidence="3 4" key="1">
    <citation type="submission" date="2019-12" db="EMBL/GenBank/DDBJ databases">
        <title>complete genome sequences of Enterobacter cloacae str. WP5-S18-CRE-02 isolated from wastewater treatment plant effluent.</title>
        <authorList>
            <person name="Sekizuka T."/>
            <person name="Itokawa K."/>
            <person name="Yatsu K."/>
            <person name="Inamine Y."/>
            <person name="Kuroda M."/>
        </authorList>
    </citation>
    <scope>NUCLEOTIDE SEQUENCE [LARGE SCALE GENOMIC DNA]</scope>
    <source>
        <strain evidence="3 4">WP5-S18-CRE-02</strain>
    </source>
</reference>
<dbReference type="InterPro" id="IPR013783">
    <property type="entry name" value="Ig-like_fold"/>
</dbReference>
<dbReference type="SUPFAM" id="SSF49265">
    <property type="entry name" value="Fibronectin type III"/>
    <property type="match status" value="1"/>
</dbReference>
<feature type="region of interest" description="Disordered" evidence="1">
    <location>
        <begin position="1"/>
        <end position="22"/>
    </location>
</feature>
<protein>
    <recommendedName>
        <fullName evidence="2">Fibronectin type-III domain-containing protein</fullName>
    </recommendedName>
</protein>
<organism evidence="3 4">
    <name type="scientific">Enterobacter cloacae</name>
    <dbReference type="NCBI Taxonomy" id="550"/>
    <lineage>
        <taxon>Bacteria</taxon>
        <taxon>Pseudomonadati</taxon>
        <taxon>Pseudomonadota</taxon>
        <taxon>Gammaproteobacteria</taxon>
        <taxon>Enterobacterales</taxon>
        <taxon>Enterobacteriaceae</taxon>
        <taxon>Enterobacter</taxon>
        <taxon>Enterobacter cloacae complex</taxon>
    </lineage>
</organism>
<dbReference type="InterPro" id="IPR055385">
    <property type="entry name" value="GpJ_HDII-ins2"/>
</dbReference>
<dbReference type="PANTHER" id="PTHR36251:SF2">
    <property type="entry name" value="GIFSY-2 PROPHAGE HOST SPECIFICITY PROTEIN J, PHAGE LAMBDA"/>
    <property type="match status" value="1"/>
</dbReference>
<dbReference type="PANTHER" id="PTHR36251">
    <property type="entry name" value="FELS-1 PROPHAGE HOST SPECIFICITY PROTEIN-RELATED"/>
    <property type="match status" value="1"/>
</dbReference>
<dbReference type="InterPro" id="IPR032876">
    <property type="entry name" value="J_dom"/>
</dbReference>
<feature type="domain" description="Fibronectin type-III" evidence="2">
    <location>
        <begin position="722"/>
        <end position="818"/>
    </location>
</feature>
<dbReference type="Pfam" id="PF09327">
    <property type="entry name" value="Phage_Tail_Tip"/>
    <property type="match status" value="1"/>
</dbReference>
<dbReference type="Gene3D" id="2.60.40.10">
    <property type="entry name" value="Immunoglobulins"/>
    <property type="match status" value="1"/>
</dbReference>
<dbReference type="Proteomes" id="UP000515488">
    <property type="component" value="Chromosome"/>
</dbReference>